<evidence type="ECO:0000256" key="1">
    <source>
        <dbReference type="SAM" id="SignalP"/>
    </source>
</evidence>
<accession>A0A6N9NHN2</accession>
<evidence type="ECO:0000313" key="2">
    <source>
        <dbReference type="EMBL" id="NBG64707.1"/>
    </source>
</evidence>
<dbReference type="PROSITE" id="PS51257">
    <property type="entry name" value="PROKAR_LIPOPROTEIN"/>
    <property type="match status" value="1"/>
</dbReference>
<keyword evidence="1" id="KW-0732">Signal</keyword>
<protein>
    <recommendedName>
        <fullName evidence="4">Lipoprotein</fullName>
    </recommendedName>
</protein>
<reference evidence="2 3" key="1">
    <citation type="submission" date="2019-12" db="EMBL/GenBank/DDBJ databases">
        <authorList>
            <person name="Zhao J."/>
        </authorList>
    </citation>
    <scope>NUCLEOTIDE SEQUENCE [LARGE SCALE GENOMIC DNA]</scope>
    <source>
        <strain evidence="2 3">S-15</strain>
    </source>
</reference>
<proteinExistence type="predicted"/>
<organism evidence="2 3">
    <name type="scientific">Acidiluteibacter ferrifornacis</name>
    <dbReference type="NCBI Taxonomy" id="2692424"/>
    <lineage>
        <taxon>Bacteria</taxon>
        <taxon>Pseudomonadati</taxon>
        <taxon>Bacteroidota</taxon>
        <taxon>Flavobacteriia</taxon>
        <taxon>Flavobacteriales</taxon>
        <taxon>Cryomorphaceae</taxon>
        <taxon>Acidiluteibacter</taxon>
    </lineage>
</organism>
<dbReference type="RefSeq" id="WP_160631127.1">
    <property type="nucleotide sequence ID" value="NZ_WWNE01000003.1"/>
</dbReference>
<keyword evidence="3" id="KW-1185">Reference proteome</keyword>
<dbReference type="Proteomes" id="UP000470771">
    <property type="component" value="Unassembled WGS sequence"/>
</dbReference>
<dbReference type="EMBL" id="WWNE01000003">
    <property type="protein sequence ID" value="NBG64707.1"/>
    <property type="molecule type" value="Genomic_DNA"/>
</dbReference>
<evidence type="ECO:0008006" key="4">
    <source>
        <dbReference type="Google" id="ProtNLM"/>
    </source>
</evidence>
<evidence type="ECO:0000313" key="3">
    <source>
        <dbReference type="Proteomes" id="UP000470771"/>
    </source>
</evidence>
<name>A0A6N9NHN2_9FLAO</name>
<comment type="caution">
    <text evidence="2">The sequence shown here is derived from an EMBL/GenBank/DDBJ whole genome shotgun (WGS) entry which is preliminary data.</text>
</comment>
<feature type="chain" id="PRO_5026991885" description="Lipoprotein" evidence="1">
    <location>
        <begin position="23"/>
        <end position="90"/>
    </location>
</feature>
<gene>
    <name evidence="2" type="ORF">GQN54_01170</name>
</gene>
<sequence>MRLTSIFFKAFFIVAFSAIISACNSDSNQTAAYKGYSLNHVDSSNATRSKMVIYKDAGSLVDSKIKETNKRNQKISISLPDIITYFMSSF</sequence>
<dbReference type="AlphaFoldDB" id="A0A6N9NHN2"/>
<feature type="signal peptide" evidence="1">
    <location>
        <begin position="1"/>
        <end position="22"/>
    </location>
</feature>